<evidence type="ECO:0000313" key="1">
    <source>
        <dbReference type="EMBL" id="CAL2076753.1"/>
    </source>
</evidence>
<gene>
    <name evidence="1" type="ORF">TD3509T_0364</name>
</gene>
<dbReference type="InterPro" id="IPR023401">
    <property type="entry name" value="ODC_N"/>
</dbReference>
<dbReference type="Pfam" id="PF02423">
    <property type="entry name" value="OCD_Mu_crystall"/>
    <property type="match status" value="1"/>
</dbReference>
<evidence type="ECO:0000313" key="2">
    <source>
        <dbReference type="Proteomes" id="UP001497514"/>
    </source>
</evidence>
<dbReference type="Proteomes" id="UP001497514">
    <property type="component" value="Chromosome"/>
</dbReference>
<dbReference type="RefSeq" id="WP_101902583.1">
    <property type="nucleotide sequence ID" value="NZ_OZ038524.1"/>
</dbReference>
<dbReference type="Gene3D" id="3.30.1780.10">
    <property type="entry name" value="ornithine cyclodeaminase, domain 1"/>
    <property type="match status" value="1"/>
</dbReference>
<dbReference type="PANTHER" id="PTHR13812">
    <property type="entry name" value="KETIMINE REDUCTASE MU-CRYSTALLIN"/>
    <property type="match status" value="1"/>
</dbReference>
<proteinExistence type="predicted"/>
<dbReference type="PANTHER" id="PTHR13812:SF19">
    <property type="entry name" value="KETIMINE REDUCTASE MU-CRYSTALLIN"/>
    <property type="match status" value="1"/>
</dbReference>
<dbReference type="Gene3D" id="3.40.50.720">
    <property type="entry name" value="NAD(P)-binding Rossmann-like Domain"/>
    <property type="match status" value="1"/>
</dbReference>
<dbReference type="InterPro" id="IPR036291">
    <property type="entry name" value="NAD(P)-bd_dom_sf"/>
</dbReference>
<dbReference type="InterPro" id="IPR003462">
    <property type="entry name" value="ODC_Mu_crystall"/>
</dbReference>
<sequence length="323" mass="35504">MEKIIQIDSDYIENNTNFSALITELKAAFSSQETLVPMRHHHDFANPAVNADSTLLLMPAWNPSKNAGVKIVTVSPENQQFDLPSINGTYIYLDAVKGTIKAILEAKSLTVKRTASASALASTFLSKENSSSLLMIGTGALSVNLIKAHASVRPIKNVFIWGRNFSKAQAICKTLKEEDFTITAVQTIEEKISEVDIISCATLSKTPLVLGKYLKAGQHVDLVGAYKKDMREADNEVIKKGAVYIDTYQGGLKESGDILIPLQTGILKQEDINADLFELCSSKEIAEEKGRKNDDEITVFKSVGHALEDLAAANYFYHKYINQ</sequence>
<keyword evidence="2" id="KW-1185">Reference proteome</keyword>
<name>A0ABP1EF58_9FLAO</name>
<protein>
    <submittedName>
        <fullName evidence="1">Ornithine cyclodeaminase</fullName>
    </submittedName>
</protein>
<dbReference type="NCBIfam" id="NF004793">
    <property type="entry name" value="PRK06141.1"/>
    <property type="match status" value="1"/>
</dbReference>
<organism evidence="1 2">
    <name type="scientific">Tenacibaculum dicentrarchi</name>
    <dbReference type="NCBI Taxonomy" id="669041"/>
    <lineage>
        <taxon>Bacteria</taxon>
        <taxon>Pseudomonadati</taxon>
        <taxon>Bacteroidota</taxon>
        <taxon>Flavobacteriia</taxon>
        <taxon>Flavobacteriales</taxon>
        <taxon>Flavobacteriaceae</taxon>
        <taxon>Tenacibaculum</taxon>
    </lineage>
</organism>
<accession>A0ABP1EF58</accession>
<reference evidence="1 2" key="1">
    <citation type="submission" date="2024-05" db="EMBL/GenBank/DDBJ databases">
        <authorList>
            <person name="Duchaud E."/>
        </authorList>
    </citation>
    <scope>NUCLEOTIDE SEQUENCE [LARGE SCALE GENOMIC DNA]</scope>
    <source>
        <strain evidence="1">Ena-SAMPLE-TAB-13-05-2024-13:56:06:370-140309</strain>
    </source>
</reference>
<dbReference type="PIRSF" id="PIRSF001439">
    <property type="entry name" value="CryM"/>
    <property type="match status" value="1"/>
</dbReference>
<dbReference type="SUPFAM" id="SSF51735">
    <property type="entry name" value="NAD(P)-binding Rossmann-fold domains"/>
    <property type="match status" value="1"/>
</dbReference>
<dbReference type="EMBL" id="OZ038524">
    <property type="protein sequence ID" value="CAL2076753.1"/>
    <property type="molecule type" value="Genomic_DNA"/>
</dbReference>